<reference evidence="1 2" key="1">
    <citation type="journal article" date="2010" name="Stand. Genomic Sci.">
        <title>Complete genome sequence of Coraliomargarita akajimensis type strain (04OKA010-24).</title>
        <authorList>
            <person name="Mavromatis K."/>
            <person name="Abt B."/>
            <person name="Brambilla E."/>
            <person name="Lapidus A."/>
            <person name="Copeland A."/>
            <person name="Deshpande S."/>
            <person name="Nolan M."/>
            <person name="Lucas S."/>
            <person name="Tice H."/>
            <person name="Cheng J.F."/>
            <person name="Han C."/>
            <person name="Detter J.C."/>
            <person name="Woyke T."/>
            <person name="Goodwin L."/>
            <person name="Pitluck S."/>
            <person name="Held B."/>
            <person name="Brettin T."/>
            <person name="Tapia R."/>
            <person name="Ivanova N."/>
            <person name="Mikhailova N."/>
            <person name="Pati A."/>
            <person name="Liolios K."/>
            <person name="Chen A."/>
            <person name="Palaniappan K."/>
            <person name="Land M."/>
            <person name="Hauser L."/>
            <person name="Chang Y.J."/>
            <person name="Jeffries C.D."/>
            <person name="Rohde M."/>
            <person name="Goker M."/>
            <person name="Bristow J."/>
            <person name="Eisen J.A."/>
            <person name="Markowitz V."/>
            <person name="Hugenholtz P."/>
            <person name="Klenk H.P."/>
            <person name="Kyrpides N.C."/>
        </authorList>
    </citation>
    <scope>NUCLEOTIDE SEQUENCE [LARGE SCALE GENOMIC DNA]</scope>
    <source>
        <strain evidence="2">DSM 45221 / IAM 15411 / JCM 23193 / KCTC 12865</strain>
    </source>
</reference>
<dbReference type="STRING" id="583355.Caka_3079"/>
<keyword evidence="2" id="KW-1185">Reference proteome</keyword>
<gene>
    <name evidence="1" type="ordered locus">Caka_3079</name>
</gene>
<name>D5EI52_CORAD</name>
<dbReference type="KEGG" id="caa:Caka_3079"/>
<evidence type="ECO:0000313" key="1">
    <source>
        <dbReference type="EMBL" id="ADE56092.1"/>
    </source>
</evidence>
<dbReference type="RefSeq" id="WP_013044808.1">
    <property type="nucleotide sequence ID" value="NC_014008.1"/>
</dbReference>
<accession>D5EI52</accession>
<protein>
    <recommendedName>
        <fullName evidence="3">PEP-CTERM protein-sorting domain-containing protein</fullName>
    </recommendedName>
</protein>
<proteinExistence type="predicted"/>
<evidence type="ECO:0000313" key="2">
    <source>
        <dbReference type="Proteomes" id="UP000000925"/>
    </source>
</evidence>
<dbReference type="Proteomes" id="UP000000925">
    <property type="component" value="Chromosome"/>
</dbReference>
<dbReference type="EMBL" id="CP001998">
    <property type="protein sequence ID" value="ADE56092.1"/>
    <property type="molecule type" value="Genomic_DNA"/>
</dbReference>
<sequence length="204" mass="22384">MKTSYTVIALLSFVTGLSGSQFRYVLSGTFSDSIGNLSAGDAIQITMETYSPPLPPRFPADNNWANGTYHGFVSLEITIGSQSFQLTDEAYSFYVANDDAVYSDLFTFSIIEGFSIGTAAFSGMTFNLEDTSETVFSNTDLPNELNLSDFDQNWQAFQTDLGPNYLYSIDDISVSAIPEPAYFPAFLIVLGATVNLRRRRAPQG</sequence>
<organism evidence="1 2">
    <name type="scientific">Coraliomargarita akajimensis (strain DSM 45221 / IAM 15411 / JCM 23193 / KCTC 12865 / 04OKA010-24)</name>
    <dbReference type="NCBI Taxonomy" id="583355"/>
    <lineage>
        <taxon>Bacteria</taxon>
        <taxon>Pseudomonadati</taxon>
        <taxon>Verrucomicrobiota</taxon>
        <taxon>Opitutia</taxon>
        <taxon>Puniceicoccales</taxon>
        <taxon>Coraliomargaritaceae</taxon>
        <taxon>Coraliomargarita</taxon>
    </lineage>
</organism>
<evidence type="ECO:0008006" key="3">
    <source>
        <dbReference type="Google" id="ProtNLM"/>
    </source>
</evidence>
<dbReference type="AlphaFoldDB" id="D5EI52"/>
<dbReference type="HOGENOM" id="CLU_1341381_0_0_0"/>